<dbReference type="InterPro" id="IPR014710">
    <property type="entry name" value="RmlC-like_jellyroll"/>
</dbReference>
<dbReference type="Gene3D" id="2.60.120.10">
    <property type="entry name" value="Jelly Rolls"/>
    <property type="match status" value="1"/>
</dbReference>
<dbReference type="AlphaFoldDB" id="A0A7W8C0T7"/>
<dbReference type="InterPro" id="IPR011051">
    <property type="entry name" value="RmlC_Cupin_sf"/>
</dbReference>
<comment type="caution">
    <text evidence="2">The sequence shown here is derived from an EMBL/GenBank/DDBJ whole genome shotgun (WGS) entry which is preliminary data.</text>
</comment>
<name>A0A7W8C0T7_9BACT</name>
<dbReference type="Proteomes" id="UP000539075">
    <property type="component" value="Unassembled WGS sequence"/>
</dbReference>
<dbReference type="Pfam" id="PF07883">
    <property type="entry name" value="Cupin_2"/>
    <property type="match status" value="1"/>
</dbReference>
<reference evidence="2 3" key="1">
    <citation type="submission" date="2020-08" db="EMBL/GenBank/DDBJ databases">
        <title>Genomic Encyclopedia of Type Strains, Phase IV (KMG-IV): sequencing the most valuable type-strain genomes for metagenomic binning, comparative biology and taxonomic classification.</title>
        <authorList>
            <person name="Goeker M."/>
        </authorList>
    </citation>
    <scope>NUCLEOTIDE SEQUENCE [LARGE SCALE GENOMIC DNA]</scope>
    <source>
        <strain evidence="2 3">DSM 11275</strain>
    </source>
</reference>
<evidence type="ECO:0000259" key="1">
    <source>
        <dbReference type="Pfam" id="PF07883"/>
    </source>
</evidence>
<evidence type="ECO:0000313" key="3">
    <source>
        <dbReference type="Proteomes" id="UP000539075"/>
    </source>
</evidence>
<dbReference type="InterPro" id="IPR013096">
    <property type="entry name" value="Cupin_2"/>
</dbReference>
<organism evidence="2 3">
    <name type="scientific">Desulfovibrio intestinalis</name>
    <dbReference type="NCBI Taxonomy" id="58621"/>
    <lineage>
        <taxon>Bacteria</taxon>
        <taxon>Pseudomonadati</taxon>
        <taxon>Thermodesulfobacteriota</taxon>
        <taxon>Desulfovibrionia</taxon>
        <taxon>Desulfovibrionales</taxon>
        <taxon>Desulfovibrionaceae</taxon>
        <taxon>Desulfovibrio</taxon>
    </lineage>
</organism>
<keyword evidence="2" id="KW-0560">Oxidoreductase</keyword>
<dbReference type="EMBL" id="JACHGO010000004">
    <property type="protein sequence ID" value="MBB5143542.1"/>
    <property type="molecule type" value="Genomic_DNA"/>
</dbReference>
<keyword evidence="3" id="KW-1185">Reference proteome</keyword>
<dbReference type="PANTHER" id="PTHR43698:SF1">
    <property type="entry name" value="BLL4564 PROTEIN"/>
    <property type="match status" value="1"/>
</dbReference>
<proteinExistence type="predicted"/>
<gene>
    <name evidence="2" type="ORF">HNQ38_001639</name>
</gene>
<dbReference type="PANTHER" id="PTHR43698">
    <property type="entry name" value="RIBD C-TERMINAL DOMAIN CONTAINING PROTEIN"/>
    <property type="match status" value="1"/>
</dbReference>
<dbReference type="InterPro" id="IPR047263">
    <property type="entry name" value="HNL-like_cupin"/>
</dbReference>
<feature type="domain" description="Cupin type-2" evidence="1">
    <location>
        <begin position="44"/>
        <end position="107"/>
    </location>
</feature>
<dbReference type="CDD" id="cd02233">
    <property type="entry name" value="cupin_HNL-like"/>
    <property type="match status" value="1"/>
</dbReference>
<dbReference type="RefSeq" id="WP_183719131.1">
    <property type="nucleotide sequence ID" value="NZ_JACHGO010000004.1"/>
</dbReference>
<accession>A0A7W8C0T7</accession>
<evidence type="ECO:0000313" key="2">
    <source>
        <dbReference type="EMBL" id="MBB5143542.1"/>
    </source>
</evidence>
<protein>
    <submittedName>
        <fullName evidence="2">Quercetin dioxygenase-like cupin family protein</fullName>
    </submittedName>
</protein>
<dbReference type="SUPFAM" id="SSF51182">
    <property type="entry name" value="RmlC-like cupins"/>
    <property type="match status" value="1"/>
</dbReference>
<dbReference type="GO" id="GO:0051213">
    <property type="term" value="F:dioxygenase activity"/>
    <property type="evidence" value="ECO:0007669"/>
    <property type="project" value="UniProtKB-KW"/>
</dbReference>
<keyword evidence="2" id="KW-0223">Dioxygenase</keyword>
<sequence length="135" mass="14954">MSNIIITRKNSVEPATGPESVFTGDVSVEFSVPRRGESRLSGGFVTFQPKARSNWHTHPYGQLLIIATGKGRVQEWGQPVQEVFSGDLVWFPAGVKHWHGAAPDQAMSHYAIQEEQDGQAANWMEKVTDAQYNGQ</sequence>